<name>A0A6A6SWJ9_9PLEO</name>
<dbReference type="InterPro" id="IPR011856">
    <property type="entry name" value="tRNA_endonuc-like_dom_sf"/>
</dbReference>
<keyword evidence="10" id="KW-0540">Nuclease</keyword>
<dbReference type="InterPro" id="IPR036167">
    <property type="entry name" value="tRNA_intron_Endo_cat-like_sf"/>
</dbReference>
<dbReference type="Pfam" id="PF01974">
    <property type="entry name" value="tRNA_int_endo"/>
    <property type="match status" value="1"/>
</dbReference>
<dbReference type="Proteomes" id="UP000799324">
    <property type="component" value="Unassembled WGS sequence"/>
</dbReference>
<reference evidence="10" key="1">
    <citation type="journal article" date="2020" name="Stud. Mycol.">
        <title>101 Dothideomycetes genomes: a test case for predicting lifestyles and emergence of pathogens.</title>
        <authorList>
            <person name="Haridas S."/>
            <person name="Albert R."/>
            <person name="Binder M."/>
            <person name="Bloem J."/>
            <person name="Labutti K."/>
            <person name="Salamov A."/>
            <person name="Andreopoulos B."/>
            <person name="Baker S."/>
            <person name="Barry K."/>
            <person name="Bills G."/>
            <person name="Bluhm B."/>
            <person name="Cannon C."/>
            <person name="Castanera R."/>
            <person name="Culley D."/>
            <person name="Daum C."/>
            <person name="Ezra D."/>
            <person name="Gonzalez J."/>
            <person name="Henrissat B."/>
            <person name="Kuo A."/>
            <person name="Liang C."/>
            <person name="Lipzen A."/>
            <person name="Lutzoni F."/>
            <person name="Magnuson J."/>
            <person name="Mondo S."/>
            <person name="Nolan M."/>
            <person name="Ohm R."/>
            <person name="Pangilinan J."/>
            <person name="Park H.-J."/>
            <person name="Ramirez L."/>
            <person name="Alfaro M."/>
            <person name="Sun H."/>
            <person name="Tritt A."/>
            <person name="Yoshinaga Y."/>
            <person name="Zwiers L.-H."/>
            <person name="Turgeon B."/>
            <person name="Goodwin S."/>
            <person name="Spatafora J."/>
            <person name="Crous P."/>
            <person name="Grigoriev I."/>
        </authorList>
    </citation>
    <scope>NUCLEOTIDE SEQUENCE</scope>
    <source>
        <strain evidence="10">CBS 122681</strain>
    </source>
</reference>
<feature type="region of interest" description="Disordered" evidence="7">
    <location>
        <begin position="115"/>
        <end position="196"/>
    </location>
</feature>
<dbReference type="GO" id="GO:0000214">
    <property type="term" value="C:tRNA-intron endonuclease complex"/>
    <property type="evidence" value="ECO:0007669"/>
    <property type="project" value="UniProtKB-UniRule"/>
</dbReference>
<evidence type="ECO:0000256" key="5">
    <source>
        <dbReference type="PIRNR" id="PIRNR017250"/>
    </source>
</evidence>
<feature type="active site" evidence="6">
    <location>
        <position position="297"/>
    </location>
</feature>
<evidence type="ECO:0000256" key="2">
    <source>
        <dbReference type="ARBA" id="ARBA00022694"/>
    </source>
</evidence>
<dbReference type="SUPFAM" id="SSF53032">
    <property type="entry name" value="tRNA-intron endonuclease catalytic domain-like"/>
    <property type="match status" value="1"/>
</dbReference>
<dbReference type="PIRSF" id="PIRSF017250">
    <property type="entry name" value="tRNA_splic_SEN34"/>
    <property type="match status" value="1"/>
</dbReference>
<evidence type="ECO:0000256" key="3">
    <source>
        <dbReference type="ARBA" id="ARBA00023239"/>
    </source>
</evidence>
<evidence type="ECO:0000313" key="11">
    <source>
        <dbReference type="Proteomes" id="UP000799324"/>
    </source>
</evidence>
<dbReference type="EMBL" id="MU004425">
    <property type="protein sequence ID" value="KAF2651447.1"/>
    <property type="molecule type" value="Genomic_DNA"/>
</dbReference>
<keyword evidence="3 5" id="KW-0456">Lyase</keyword>
<dbReference type="Gene3D" id="3.40.1350.10">
    <property type="match status" value="1"/>
</dbReference>
<dbReference type="EC" id="4.6.1.16" evidence="5"/>
<dbReference type="CDD" id="cd22363">
    <property type="entry name" value="tRNA-intron_lyase_C"/>
    <property type="match status" value="1"/>
</dbReference>
<accession>A0A6A6SWJ9</accession>
<dbReference type="OrthoDB" id="48041at2759"/>
<dbReference type="FunFam" id="3.40.1350.10:FF:000008">
    <property type="entry name" value="tRNA-splicing endonuclease subunit Sen34"/>
    <property type="match status" value="1"/>
</dbReference>
<keyword evidence="10" id="KW-0378">Hydrolase</keyword>
<evidence type="ECO:0000256" key="1">
    <source>
        <dbReference type="ARBA" id="ARBA00008078"/>
    </source>
</evidence>
<evidence type="ECO:0000259" key="8">
    <source>
        <dbReference type="Pfam" id="PF01974"/>
    </source>
</evidence>
<comment type="similarity">
    <text evidence="1 5">Belongs to the tRNA-intron endonuclease family.</text>
</comment>
<keyword evidence="2 5" id="KW-0819">tRNA processing</keyword>
<evidence type="ECO:0000256" key="7">
    <source>
        <dbReference type="SAM" id="MobiDB-lite"/>
    </source>
</evidence>
<sequence>MATTSGTVTEPFPISRVLNRFLLFDVDAISHARRAHNICGVLIGTIPNLSQQNVFLGVPLELMPEEARVLVEEGHAYIVDDVDVHQRGFTEMSREVRLQFVREMDEQGMQKAVENRNRLEENSRQALKKKGLNIKDKIAGKSSSPDPRAVSGGSVEGNPAKEGKEEEHGVGEDGEALFDQPRATVVPPPAKKLDKHYITPATSYPPLSAPSPPSPAFSPPSDLNLPTVPRSYPLFRYMHSHGYFSMPGLRFGCHYSIYPGDPLRFHSHFLATGMGWDEEFELLDIVGGGRLGTGVKKAYLIGGEDISLKGTSGEILGEADEKDAETVRPFCIEWAGF</sequence>
<dbReference type="GO" id="GO:0000379">
    <property type="term" value="P:tRNA-type intron splice site recognition and cleavage"/>
    <property type="evidence" value="ECO:0007669"/>
    <property type="project" value="UniProtKB-UniRule"/>
</dbReference>
<feature type="compositionally biased region" description="Basic and acidic residues" evidence="7">
    <location>
        <begin position="159"/>
        <end position="171"/>
    </location>
</feature>
<evidence type="ECO:0000256" key="4">
    <source>
        <dbReference type="ARBA" id="ARBA00059865"/>
    </source>
</evidence>
<evidence type="ECO:0000313" key="10">
    <source>
        <dbReference type="EMBL" id="KAF2651447.1"/>
    </source>
</evidence>
<gene>
    <name evidence="10" type="ORF">K491DRAFT_696434</name>
</gene>
<comment type="function">
    <text evidence="4">Constitutes one of the two catalytic subunit of the tRNA-splicing endonuclease complex, a complex responsible for identification and cleavage of the splice sites in pre-tRNA. It cleaves pre-tRNA at the 5'- and 3'-splice sites to release the intron. The products are an intron and two tRNA half-molecules bearing 2',3'-cyclic phosphate and 5'-OH termini. There are no conserved sequences at the splice sites, but the intron is invariably located at the same site in the gene, placing the splice sites an invariant distance from the constant structural features of the tRNA body. It probably carries the active site for 3'-splice site cleavage.</text>
</comment>
<keyword evidence="11" id="KW-1185">Reference proteome</keyword>
<evidence type="ECO:0000259" key="9">
    <source>
        <dbReference type="Pfam" id="PF26577"/>
    </source>
</evidence>
<evidence type="ECO:0000256" key="6">
    <source>
        <dbReference type="PIRSR" id="PIRSR017250-50"/>
    </source>
</evidence>
<dbReference type="PANTHER" id="PTHR13070">
    <property type="entry name" value="TRNA-SPLICING ENDONUCLEASE SUBUNIT SEN34-RELATED"/>
    <property type="match status" value="1"/>
</dbReference>
<proteinExistence type="inferred from homology"/>
<keyword evidence="10" id="KW-0255">Endonuclease</keyword>
<dbReference type="Pfam" id="PF26577">
    <property type="entry name" value="TSEN34_N"/>
    <property type="match status" value="1"/>
</dbReference>
<organism evidence="10 11">
    <name type="scientific">Lophiostoma macrostomum CBS 122681</name>
    <dbReference type="NCBI Taxonomy" id="1314788"/>
    <lineage>
        <taxon>Eukaryota</taxon>
        <taxon>Fungi</taxon>
        <taxon>Dikarya</taxon>
        <taxon>Ascomycota</taxon>
        <taxon>Pezizomycotina</taxon>
        <taxon>Dothideomycetes</taxon>
        <taxon>Pleosporomycetidae</taxon>
        <taxon>Pleosporales</taxon>
        <taxon>Lophiostomataceae</taxon>
        <taxon>Lophiostoma</taxon>
    </lineage>
</organism>
<dbReference type="PANTHER" id="PTHR13070:SF0">
    <property type="entry name" value="TRNA-SPLICING ENDONUCLEASE SUBUNIT SEN34"/>
    <property type="match status" value="1"/>
</dbReference>
<protein>
    <recommendedName>
        <fullName evidence="5">tRNA-splicing endonuclease subunit Sen34</fullName>
        <ecNumber evidence="5">4.6.1.16</ecNumber>
    </recommendedName>
</protein>
<dbReference type="InterPro" id="IPR016690">
    <property type="entry name" value="TSEN34"/>
</dbReference>
<dbReference type="GO" id="GO:0000213">
    <property type="term" value="F:tRNA-intron lyase activity"/>
    <property type="evidence" value="ECO:0007669"/>
    <property type="project" value="UniProtKB-UniRule"/>
</dbReference>
<dbReference type="GO" id="GO:0003676">
    <property type="term" value="F:nucleic acid binding"/>
    <property type="evidence" value="ECO:0007669"/>
    <property type="project" value="InterPro"/>
</dbReference>
<feature type="active site" evidence="6">
    <location>
        <position position="266"/>
    </location>
</feature>
<dbReference type="InterPro" id="IPR059049">
    <property type="entry name" value="TSEN34_N"/>
</dbReference>
<feature type="active site" evidence="6">
    <location>
        <position position="258"/>
    </location>
</feature>
<dbReference type="AlphaFoldDB" id="A0A6A6SWJ9"/>
<dbReference type="InterPro" id="IPR006677">
    <property type="entry name" value="tRNA_intron_Endonuc_cat-like"/>
</dbReference>
<feature type="domain" description="TSEN34 N-terminal" evidence="9">
    <location>
        <begin position="13"/>
        <end position="81"/>
    </location>
</feature>
<feature type="domain" description="tRNA intron endonuclease catalytic" evidence="8">
    <location>
        <begin position="230"/>
        <end position="302"/>
    </location>
</feature>